<keyword evidence="1" id="KW-0812">Transmembrane</keyword>
<sequence>MSKEKTPRFGRVKFGSGERRSALSISIPVGIILAALISILPPLFRTDDLARWIAFLIFFISATPVCVAIVWVCVIDLKTIPGRLAKPEESVESQWASKAAENTFYLILGGLGLVTAGFSIFGAGGVAEILFWVLLGITCIYGLFYAWAKYGK</sequence>
<organism evidence="2 3">
    <name type="scientific">Arcanobacterium canis</name>
    <dbReference type="NCBI Taxonomy" id="999183"/>
    <lineage>
        <taxon>Bacteria</taxon>
        <taxon>Bacillati</taxon>
        <taxon>Actinomycetota</taxon>
        <taxon>Actinomycetes</taxon>
        <taxon>Actinomycetales</taxon>
        <taxon>Actinomycetaceae</taxon>
        <taxon>Arcanobacterium</taxon>
    </lineage>
</organism>
<accession>A0ABY8G090</accession>
<keyword evidence="1" id="KW-1133">Transmembrane helix</keyword>
<proteinExistence type="predicted"/>
<dbReference type="RefSeq" id="WP_278012643.1">
    <property type="nucleotide sequence ID" value="NZ_CP121208.1"/>
</dbReference>
<evidence type="ECO:0000313" key="2">
    <source>
        <dbReference type="EMBL" id="WFM83218.1"/>
    </source>
</evidence>
<evidence type="ECO:0000313" key="3">
    <source>
        <dbReference type="Proteomes" id="UP001215216"/>
    </source>
</evidence>
<name>A0ABY8G090_9ACTO</name>
<feature type="transmembrane region" description="Helical" evidence="1">
    <location>
        <begin position="52"/>
        <end position="74"/>
    </location>
</feature>
<keyword evidence="3" id="KW-1185">Reference proteome</keyword>
<keyword evidence="1" id="KW-0472">Membrane</keyword>
<gene>
    <name evidence="2" type="ORF">P7079_07450</name>
</gene>
<feature type="transmembrane region" description="Helical" evidence="1">
    <location>
        <begin position="21"/>
        <end position="40"/>
    </location>
</feature>
<reference evidence="2 3" key="1">
    <citation type="submission" date="2023-03" db="EMBL/GenBank/DDBJ databases">
        <title>Complete genome of Arcanobacterium canis strain DSM 25104 isolated in 2010 from a canine otitis externa in Germany.</title>
        <authorList>
            <person name="Borowiak M."/>
            <person name="Kreitlow A."/>
            <person name="Malorny B."/>
            <person name="Laemmler C."/>
            <person name="Prenger-Berninghoff E."/>
            <person name="Ploetz M."/>
            <person name="Abdulmawjood A."/>
        </authorList>
    </citation>
    <scope>NUCLEOTIDE SEQUENCE [LARGE SCALE GENOMIC DNA]</scope>
    <source>
        <strain evidence="2 3">DSM 25104</strain>
    </source>
</reference>
<protein>
    <submittedName>
        <fullName evidence="2">Uncharacterized protein</fullName>
    </submittedName>
</protein>
<feature type="transmembrane region" description="Helical" evidence="1">
    <location>
        <begin position="129"/>
        <end position="148"/>
    </location>
</feature>
<feature type="transmembrane region" description="Helical" evidence="1">
    <location>
        <begin position="104"/>
        <end position="123"/>
    </location>
</feature>
<evidence type="ECO:0000256" key="1">
    <source>
        <dbReference type="SAM" id="Phobius"/>
    </source>
</evidence>
<dbReference type="Proteomes" id="UP001215216">
    <property type="component" value="Chromosome"/>
</dbReference>
<dbReference type="EMBL" id="CP121208">
    <property type="protein sequence ID" value="WFM83218.1"/>
    <property type="molecule type" value="Genomic_DNA"/>
</dbReference>